<dbReference type="Proteomes" id="UP000887116">
    <property type="component" value="Unassembled WGS sequence"/>
</dbReference>
<gene>
    <name evidence="1" type="primary">X975_13612</name>
    <name evidence="1" type="ORF">TNCT_611481</name>
</gene>
<dbReference type="OrthoDB" id="6432521at2759"/>
<accession>A0A8X6L4E7</accession>
<keyword evidence="2" id="KW-1185">Reference proteome</keyword>
<comment type="caution">
    <text evidence="1">The sequence shown here is derived from an EMBL/GenBank/DDBJ whole genome shotgun (WGS) entry which is preliminary data.</text>
</comment>
<reference evidence="1" key="1">
    <citation type="submission" date="2020-07" db="EMBL/GenBank/DDBJ databases">
        <title>Multicomponent nature underlies the extraordinary mechanical properties of spider dragline silk.</title>
        <authorList>
            <person name="Kono N."/>
            <person name="Nakamura H."/>
            <person name="Mori M."/>
            <person name="Yoshida Y."/>
            <person name="Ohtoshi R."/>
            <person name="Malay A.D."/>
            <person name="Moran D.A.P."/>
            <person name="Tomita M."/>
            <person name="Numata K."/>
            <person name="Arakawa K."/>
        </authorList>
    </citation>
    <scope>NUCLEOTIDE SEQUENCE</scope>
</reference>
<organism evidence="1 2">
    <name type="scientific">Trichonephila clavata</name>
    <name type="common">Joro spider</name>
    <name type="synonym">Nephila clavata</name>
    <dbReference type="NCBI Taxonomy" id="2740835"/>
    <lineage>
        <taxon>Eukaryota</taxon>
        <taxon>Metazoa</taxon>
        <taxon>Ecdysozoa</taxon>
        <taxon>Arthropoda</taxon>
        <taxon>Chelicerata</taxon>
        <taxon>Arachnida</taxon>
        <taxon>Araneae</taxon>
        <taxon>Araneomorphae</taxon>
        <taxon>Entelegynae</taxon>
        <taxon>Araneoidea</taxon>
        <taxon>Nephilidae</taxon>
        <taxon>Trichonephila</taxon>
    </lineage>
</organism>
<name>A0A8X6L4E7_TRICU</name>
<dbReference type="EMBL" id="BMAO01034367">
    <property type="protein sequence ID" value="GFQ96094.1"/>
    <property type="molecule type" value="Genomic_DNA"/>
</dbReference>
<proteinExistence type="predicted"/>
<protein>
    <submittedName>
        <fullName evidence="1">Uncharacterized protein</fullName>
    </submittedName>
</protein>
<evidence type="ECO:0000313" key="1">
    <source>
        <dbReference type="EMBL" id="GFQ96094.1"/>
    </source>
</evidence>
<sequence length="100" mass="11932">MTGKQDSVKLKHSDWDKRLTFALSFLAMMEVDDDFPWQIPFRNEPYFYLDDSVNKRIASEQPYAVHEFPMLSQKNTVYCGFIVIHPFGDYYFNKTSNVYR</sequence>
<evidence type="ECO:0000313" key="2">
    <source>
        <dbReference type="Proteomes" id="UP000887116"/>
    </source>
</evidence>
<dbReference type="AlphaFoldDB" id="A0A8X6L4E7"/>